<dbReference type="RefSeq" id="XP_056689903.1">
    <property type="nucleotide sequence ID" value="XM_056833925.1"/>
</dbReference>
<dbReference type="InterPro" id="IPR004314">
    <property type="entry name" value="Neprosin"/>
</dbReference>
<accession>A0ABM3R2P5</accession>
<name>A0ABM3R2P5_SPIOL</name>
<sequence length="375" mass="42089">MVQTQKLFVYVFYACFLLSNLPTYSWGRRLFEKEGPNYAVKTIKTEYGDIYDCIDFYKQPAFNHALLKNHTFHPSTRSNSKPKMAGKNTNSLTKNDMFLDMIRFKGESCPSGTVPIRRVNKYDPDSRFPEHNVSGTVFALGQTKNDPSKKYYGANGVLSAWNPQVKPNQYTSAEIILRGGTDSIIAGWTVNPAKYGDTQTRFFIYANANNKLCFDSECGFVVTRPDTPLNFILSPLSNITGPIYTYPVFVYQDAKDGNYYLQVSSRNIELGFWPQNIFAGMKNGASYAGCGGEVYSQDTVKPIDAPVMGAGTYPDIYPDKKNFAFCKFSVVDDSHNVVVPTDIEKFTNNPEYNAVVTNQDHGKVIYYGGPFPVNV</sequence>
<evidence type="ECO:0000313" key="3">
    <source>
        <dbReference type="RefSeq" id="XP_056689903.1"/>
    </source>
</evidence>
<organism evidence="2 3">
    <name type="scientific">Spinacia oleracea</name>
    <name type="common">Spinach</name>
    <dbReference type="NCBI Taxonomy" id="3562"/>
    <lineage>
        <taxon>Eukaryota</taxon>
        <taxon>Viridiplantae</taxon>
        <taxon>Streptophyta</taxon>
        <taxon>Embryophyta</taxon>
        <taxon>Tracheophyta</taxon>
        <taxon>Spermatophyta</taxon>
        <taxon>Magnoliopsida</taxon>
        <taxon>eudicotyledons</taxon>
        <taxon>Gunneridae</taxon>
        <taxon>Pentapetalae</taxon>
        <taxon>Caryophyllales</taxon>
        <taxon>Chenopodiaceae</taxon>
        <taxon>Chenopodioideae</taxon>
        <taxon>Anserineae</taxon>
        <taxon>Spinacia</taxon>
    </lineage>
</organism>
<dbReference type="PANTHER" id="PTHR31589">
    <property type="entry name" value="PROTEIN, PUTATIVE (DUF239)-RELATED-RELATED"/>
    <property type="match status" value="1"/>
</dbReference>
<evidence type="ECO:0000313" key="2">
    <source>
        <dbReference type="Proteomes" id="UP000813463"/>
    </source>
</evidence>
<dbReference type="Gene3D" id="3.90.1320.10">
    <property type="entry name" value="Outer-capsid protein sigma 3, large lobe"/>
    <property type="match status" value="1"/>
</dbReference>
<dbReference type="Proteomes" id="UP000813463">
    <property type="component" value="Chromosome 6"/>
</dbReference>
<reference evidence="2" key="1">
    <citation type="journal article" date="2021" name="Nat. Commun.">
        <title>Genomic analyses provide insights into spinach domestication and the genetic basis of agronomic traits.</title>
        <authorList>
            <person name="Cai X."/>
            <person name="Sun X."/>
            <person name="Xu C."/>
            <person name="Sun H."/>
            <person name="Wang X."/>
            <person name="Ge C."/>
            <person name="Zhang Z."/>
            <person name="Wang Q."/>
            <person name="Fei Z."/>
            <person name="Jiao C."/>
            <person name="Wang Q."/>
        </authorList>
    </citation>
    <scope>NUCLEOTIDE SEQUENCE [LARGE SCALE GENOMIC DNA]</scope>
    <source>
        <strain evidence="2">cv. Varoflay</strain>
    </source>
</reference>
<dbReference type="InterPro" id="IPR025521">
    <property type="entry name" value="Neprosin_propep"/>
</dbReference>
<gene>
    <name evidence="3" type="primary">LOC110787545</name>
</gene>
<dbReference type="GeneID" id="110787545"/>
<evidence type="ECO:0000259" key="1">
    <source>
        <dbReference type="PROSITE" id="PS52045"/>
    </source>
</evidence>
<reference evidence="3" key="2">
    <citation type="submission" date="2025-08" db="UniProtKB">
        <authorList>
            <consortium name="RefSeq"/>
        </authorList>
    </citation>
    <scope>IDENTIFICATION</scope>
    <source>
        <tissue evidence="3">Leaf</tissue>
    </source>
</reference>
<keyword evidence="2" id="KW-1185">Reference proteome</keyword>
<proteinExistence type="predicted"/>
<dbReference type="Pfam" id="PF03080">
    <property type="entry name" value="Neprosin"/>
    <property type="match status" value="1"/>
</dbReference>
<dbReference type="PROSITE" id="PS52045">
    <property type="entry name" value="NEPROSIN_PEP_CD"/>
    <property type="match status" value="1"/>
</dbReference>
<dbReference type="InterPro" id="IPR053168">
    <property type="entry name" value="Glutamic_endopeptidase"/>
</dbReference>
<protein>
    <recommendedName>
        <fullName evidence="1">Neprosin PEP catalytic domain-containing protein</fullName>
    </recommendedName>
</protein>
<feature type="domain" description="Neprosin PEP catalytic" evidence="1">
    <location>
        <begin position="130"/>
        <end position="375"/>
    </location>
</feature>
<dbReference type="Pfam" id="PF14365">
    <property type="entry name" value="Neprosin_AP"/>
    <property type="match status" value="1"/>
</dbReference>
<dbReference type="PANTHER" id="PTHR31589:SF235">
    <property type="entry name" value="PROTEIN, PUTATIVE (DUF239)-RELATED"/>
    <property type="match status" value="1"/>
</dbReference>